<reference evidence="1" key="1">
    <citation type="submission" date="2014-09" db="EMBL/GenBank/DDBJ databases">
        <authorList>
            <person name="Magalhaes I.L.F."/>
            <person name="Oliveira U."/>
            <person name="Santos F.R."/>
            <person name="Vidigal T.H.D.A."/>
            <person name="Brescovit A.D."/>
            <person name="Santos A.J."/>
        </authorList>
    </citation>
    <scope>NUCLEOTIDE SEQUENCE</scope>
    <source>
        <tissue evidence="1">Shoot tissue taken approximately 20 cm above the soil surface</tissue>
    </source>
</reference>
<dbReference type="AlphaFoldDB" id="A0A0A9CRN8"/>
<name>A0A0A9CRN8_ARUDO</name>
<dbReference type="EMBL" id="GBRH01223763">
    <property type="protein sequence ID" value="JAD74132.1"/>
    <property type="molecule type" value="Transcribed_RNA"/>
</dbReference>
<sequence>MILKPEQKLNMRNQYQGSYTYLFSTGQNRDLFFSFFFSSGGFNKSIEIS</sequence>
<reference evidence="1" key="2">
    <citation type="journal article" date="2015" name="Data Brief">
        <title>Shoot transcriptome of the giant reed, Arundo donax.</title>
        <authorList>
            <person name="Barrero R.A."/>
            <person name="Guerrero F.D."/>
            <person name="Moolhuijzen P."/>
            <person name="Goolsby J.A."/>
            <person name="Tidwell J."/>
            <person name="Bellgard S.E."/>
            <person name="Bellgard M.I."/>
        </authorList>
    </citation>
    <scope>NUCLEOTIDE SEQUENCE</scope>
    <source>
        <tissue evidence="1">Shoot tissue taken approximately 20 cm above the soil surface</tissue>
    </source>
</reference>
<organism evidence="1">
    <name type="scientific">Arundo donax</name>
    <name type="common">Giant reed</name>
    <name type="synonym">Donax arundinaceus</name>
    <dbReference type="NCBI Taxonomy" id="35708"/>
    <lineage>
        <taxon>Eukaryota</taxon>
        <taxon>Viridiplantae</taxon>
        <taxon>Streptophyta</taxon>
        <taxon>Embryophyta</taxon>
        <taxon>Tracheophyta</taxon>
        <taxon>Spermatophyta</taxon>
        <taxon>Magnoliopsida</taxon>
        <taxon>Liliopsida</taxon>
        <taxon>Poales</taxon>
        <taxon>Poaceae</taxon>
        <taxon>PACMAD clade</taxon>
        <taxon>Arundinoideae</taxon>
        <taxon>Arundineae</taxon>
        <taxon>Arundo</taxon>
    </lineage>
</organism>
<proteinExistence type="predicted"/>
<protein>
    <submittedName>
        <fullName evidence="1">Uncharacterized protein</fullName>
    </submittedName>
</protein>
<accession>A0A0A9CRN8</accession>
<evidence type="ECO:0000313" key="1">
    <source>
        <dbReference type="EMBL" id="JAD74132.1"/>
    </source>
</evidence>